<gene>
    <name evidence="3" type="ORF">SAMN05216198_2568</name>
</gene>
<dbReference type="Proteomes" id="UP000243426">
    <property type="component" value="Chromosome I"/>
</dbReference>
<evidence type="ECO:0000313" key="4">
    <source>
        <dbReference type="Proteomes" id="UP000243426"/>
    </source>
</evidence>
<evidence type="ECO:0000313" key="3">
    <source>
        <dbReference type="EMBL" id="SDS70609.1"/>
    </source>
</evidence>
<feature type="chain" id="PRO_5009262167" description="LppC lipoprotein" evidence="2">
    <location>
        <begin position="37"/>
        <end position="624"/>
    </location>
</feature>
<dbReference type="GO" id="GO:0009252">
    <property type="term" value="P:peptidoglycan biosynthetic process"/>
    <property type="evidence" value="ECO:0007669"/>
    <property type="project" value="TreeGrafter"/>
</dbReference>
<organism evidence="3 4">
    <name type="scientific">Halopseudomonas litoralis</name>
    <dbReference type="NCBI Taxonomy" id="797277"/>
    <lineage>
        <taxon>Bacteria</taxon>
        <taxon>Pseudomonadati</taxon>
        <taxon>Pseudomonadota</taxon>
        <taxon>Gammaproteobacteria</taxon>
        <taxon>Pseudomonadales</taxon>
        <taxon>Pseudomonadaceae</taxon>
        <taxon>Halopseudomonas</taxon>
    </lineage>
</organism>
<dbReference type="GO" id="GO:0030234">
    <property type="term" value="F:enzyme regulator activity"/>
    <property type="evidence" value="ECO:0007669"/>
    <property type="project" value="TreeGrafter"/>
</dbReference>
<dbReference type="GO" id="GO:0031241">
    <property type="term" value="C:periplasmic side of cell outer membrane"/>
    <property type="evidence" value="ECO:0007669"/>
    <property type="project" value="TreeGrafter"/>
</dbReference>
<accession>A0A1H1UFE8</accession>
<keyword evidence="4" id="KW-1185">Reference proteome</keyword>
<evidence type="ECO:0000256" key="1">
    <source>
        <dbReference type="ARBA" id="ARBA00023136"/>
    </source>
</evidence>
<dbReference type="InterPro" id="IPR007443">
    <property type="entry name" value="LpoA"/>
</dbReference>
<dbReference type="Pfam" id="PF04348">
    <property type="entry name" value="LppC"/>
    <property type="match status" value="1"/>
</dbReference>
<feature type="signal peptide" evidence="2">
    <location>
        <begin position="1"/>
        <end position="36"/>
    </location>
</feature>
<dbReference type="PANTHER" id="PTHR38038">
    <property type="entry name" value="PENICILLIN-BINDING PROTEIN ACTIVATOR LPOA"/>
    <property type="match status" value="1"/>
</dbReference>
<sequence>MVTMQVKCSRANKVPCLMLRMIRLPLAGLLLASLMAGCSSTPRHLSELPTTTATPVEDILHQAERRSGAEAHLLRLHAAQTAWSRNQPDRVRSILGMIPQSDLPLDQQQRFSELQARSELALGQPDAALRALRHPSLERLDALTPEAQLDIQLLRAETMAAAGEHLSAVQERVFMHNLLSAQAQQDNLAAIWDNLNQAPVESLREASSSATGDLAGWLSLALIARDHGNLDLQVYAMQQWKDKHPTHPAAIMPPESISRLMELHAQRPQHVALLLPFDGGLAAAADALRDGFLSAQYRAHSQGLAQPRISLYDSGAYIDLLQFYQQAQADGVQWVIGPLDRQQVASLAQLPELPLPTLALNYADTTTPPAGLFQFGLAPEHEARSAALRAWQDGHRQMAMLTNGDDWGSRSAQAFAARWQELGGVLTGQETIDAPANISGQIADLLRVRESEQRNQHLQDTLGSDVMVQPTPRPGLDALFLAADPLQARQIKPTLVFQYAGELPVYAASRAYRLSLNGEPNPDIDGIMVAEIPWLLTRSDPLYDIIVDSWPTAAGPMGRLYAMGVDAQRIFSRLRQMQEQPETRIDGATGILSLGADGRIHRELSWGEMIDGQLQPLIEPAFIQ</sequence>
<dbReference type="InterPro" id="IPR028082">
    <property type="entry name" value="Peripla_BP_I"/>
</dbReference>
<dbReference type="CDD" id="cd06339">
    <property type="entry name" value="PBP1_YraM_LppC_lipoprotein-like"/>
    <property type="match status" value="1"/>
</dbReference>
<dbReference type="AlphaFoldDB" id="A0A1H1UFE8"/>
<reference evidence="4" key="1">
    <citation type="submission" date="2016-10" db="EMBL/GenBank/DDBJ databases">
        <authorList>
            <person name="Varghese N."/>
            <person name="Submissions S."/>
        </authorList>
    </citation>
    <scope>NUCLEOTIDE SEQUENCE [LARGE SCALE GENOMIC DNA]</scope>
    <source>
        <strain evidence="4">2SM5</strain>
    </source>
</reference>
<evidence type="ECO:0008006" key="5">
    <source>
        <dbReference type="Google" id="ProtNLM"/>
    </source>
</evidence>
<dbReference type="Gene3D" id="3.40.50.2300">
    <property type="match status" value="2"/>
</dbReference>
<keyword evidence="2" id="KW-0732">Signal</keyword>
<dbReference type="STRING" id="797277.SAMN05216198_2568"/>
<evidence type="ECO:0000256" key="2">
    <source>
        <dbReference type="SAM" id="SignalP"/>
    </source>
</evidence>
<name>A0A1H1UFE8_9GAMM</name>
<protein>
    <recommendedName>
        <fullName evidence="5">LppC lipoprotein</fullName>
    </recommendedName>
</protein>
<dbReference type="PANTHER" id="PTHR38038:SF1">
    <property type="entry name" value="PENICILLIN-BINDING PROTEIN ACTIVATOR LPOA"/>
    <property type="match status" value="1"/>
</dbReference>
<dbReference type="Gene3D" id="1.25.40.650">
    <property type="match status" value="1"/>
</dbReference>
<proteinExistence type="predicted"/>
<dbReference type="EMBL" id="LT629748">
    <property type="protein sequence ID" value="SDS70609.1"/>
    <property type="molecule type" value="Genomic_DNA"/>
</dbReference>
<dbReference type="SUPFAM" id="SSF53822">
    <property type="entry name" value="Periplasmic binding protein-like I"/>
    <property type="match status" value="1"/>
</dbReference>
<keyword evidence="1" id="KW-0472">Membrane</keyword>